<proteinExistence type="predicted"/>
<accession>A0A5J5EY77</accession>
<reference evidence="2 3" key="1">
    <citation type="submission" date="2019-09" db="EMBL/GenBank/DDBJ databases">
        <title>Draft genome of the ectomycorrhizal ascomycete Sphaerosporella brunnea.</title>
        <authorList>
            <consortium name="DOE Joint Genome Institute"/>
            <person name="Benucci G.M."/>
            <person name="Marozzi G."/>
            <person name="Antonielli L."/>
            <person name="Sanchez S."/>
            <person name="Marco P."/>
            <person name="Wang X."/>
            <person name="Falini L.B."/>
            <person name="Barry K."/>
            <person name="Haridas S."/>
            <person name="Lipzen A."/>
            <person name="Labutti K."/>
            <person name="Grigoriev I.V."/>
            <person name="Murat C."/>
            <person name="Martin F."/>
            <person name="Albertini E."/>
            <person name="Donnini D."/>
            <person name="Bonito G."/>
        </authorList>
    </citation>
    <scope>NUCLEOTIDE SEQUENCE [LARGE SCALE GENOMIC DNA]</scope>
    <source>
        <strain evidence="2 3">Sb_GMNB300</strain>
    </source>
</reference>
<dbReference type="InParanoid" id="A0A5J5EY77"/>
<evidence type="ECO:0000256" key="1">
    <source>
        <dbReference type="SAM" id="MobiDB-lite"/>
    </source>
</evidence>
<protein>
    <submittedName>
        <fullName evidence="2">Uncharacterized protein</fullName>
    </submittedName>
</protein>
<sequence length="611" mass="66649">MATTADQQTQQLLERDDVSKATEKQVALLGERVSAARHSQHMFIYYYVCVRSAFVSTGLIDDPDYTLDGPMSCAKQRRTLPQDPDKLLLRRTIDTLRRCQLFQHAAIAVQTRSNVNVPFDEGGEIALSSGLEQLQQPALQIVQCKIGLAHDHKRLSNALIQVILCVPELRRLLQVDEERAQAVARGLLELDSARDTATLQARQRKILNLFPDCRDSIPDVLAAMRCAPTVTREETVSCLLHSGFVNTYTHYPILQCKGSIPASLAACDSEQRELVNRHCADCNTSATFLVRTQRKTNETGVLLVQPSNDHPFTDGDESCAHWELCAGIMDDGSAIYRKDDEYYVYVAPPRVPFGIIEPLSDTVAGFCCGRGVELLFYVKTPFADAQPDSPLAGLTQQSNDEGPASQLRLVANHHPPNANDQSIAGLLQLVGGLPQLTGGLQQPIGGLQQPTGASQQPPGPLEQWFSAVQDPREPRLPTQATAGAALQQGTAPGGSRPASFVDANRLHIAQRINELTLADHIPCELVLLHKATGDEETHTASLQRGVLLRGSAQSLCEHVVKLCGLPTDGLRFTRGQCFLTGGGHPVSYLDGITHHQYVPDTVKVVIEATVV</sequence>
<evidence type="ECO:0000313" key="2">
    <source>
        <dbReference type="EMBL" id="KAA8907685.1"/>
    </source>
</evidence>
<evidence type="ECO:0000313" key="3">
    <source>
        <dbReference type="Proteomes" id="UP000326924"/>
    </source>
</evidence>
<gene>
    <name evidence="2" type="ORF">FN846DRAFT_906516</name>
</gene>
<name>A0A5J5EY77_9PEZI</name>
<dbReference type="EMBL" id="VXIS01000076">
    <property type="protein sequence ID" value="KAA8907685.1"/>
    <property type="molecule type" value="Genomic_DNA"/>
</dbReference>
<organism evidence="2 3">
    <name type="scientific">Sphaerosporella brunnea</name>
    <dbReference type="NCBI Taxonomy" id="1250544"/>
    <lineage>
        <taxon>Eukaryota</taxon>
        <taxon>Fungi</taxon>
        <taxon>Dikarya</taxon>
        <taxon>Ascomycota</taxon>
        <taxon>Pezizomycotina</taxon>
        <taxon>Pezizomycetes</taxon>
        <taxon>Pezizales</taxon>
        <taxon>Pyronemataceae</taxon>
        <taxon>Sphaerosporella</taxon>
    </lineage>
</organism>
<feature type="region of interest" description="Disordered" evidence="1">
    <location>
        <begin position="441"/>
        <end position="463"/>
    </location>
</feature>
<keyword evidence="3" id="KW-1185">Reference proteome</keyword>
<feature type="compositionally biased region" description="Low complexity" evidence="1">
    <location>
        <begin position="441"/>
        <end position="452"/>
    </location>
</feature>
<dbReference type="Proteomes" id="UP000326924">
    <property type="component" value="Unassembled WGS sequence"/>
</dbReference>
<dbReference type="AlphaFoldDB" id="A0A5J5EY77"/>
<comment type="caution">
    <text evidence="2">The sequence shown here is derived from an EMBL/GenBank/DDBJ whole genome shotgun (WGS) entry which is preliminary data.</text>
</comment>